<dbReference type="AlphaFoldDB" id="A0A4R5KD68"/>
<keyword evidence="1" id="KW-0472">Membrane</keyword>
<dbReference type="InterPro" id="IPR025058">
    <property type="entry name" value="DUF3995"/>
</dbReference>
<dbReference type="OrthoDB" id="2868974at2"/>
<comment type="caution">
    <text evidence="2">The sequence shown here is derived from an EMBL/GenBank/DDBJ whole genome shotgun (WGS) entry which is preliminary data.</text>
</comment>
<evidence type="ECO:0000313" key="2">
    <source>
        <dbReference type="EMBL" id="TDF92832.1"/>
    </source>
</evidence>
<evidence type="ECO:0000313" key="3">
    <source>
        <dbReference type="Proteomes" id="UP000295636"/>
    </source>
</evidence>
<dbReference type="Pfam" id="PF13160">
    <property type="entry name" value="DUF3995"/>
    <property type="match status" value="1"/>
</dbReference>
<protein>
    <submittedName>
        <fullName evidence="2">DUF3995 domain-containing protein</fullName>
    </submittedName>
</protein>
<gene>
    <name evidence="2" type="ORF">E1757_29175</name>
</gene>
<keyword evidence="1" id="KW-0812">Transmembrane</keyword>
<organism evidence="2 3">
    <name type="scientific">Paenibacillus piri</name>
    <dbReference type="NCBI Taxonomy" id="2547395"/>
    <lineage>
        <taxon>Bacteria</taxon>
        <taxon>Bacillati</taxon>
        <taxon>Bacillota</taxon>
        <taxon>Bacilli</taxon>
        <taxon>Bacillales</taxon>
        <taxon>Paenibacillaceae</taxon>
        <taxon>Paenibacillus</taxon>
    </lineage>
</organism>
<name>A0A4R5KD68_9BACL</name>
<keyword evidence="1" id="KW-1133">Transmembrane helix</keyword>
<dbReference type="Proteomes" id="UP000295636">
    <property type="component" value="Unassembled WGS sequence"/>
</dbReference>
<reference evidence="2 3" key="1">
    <citation type="submission" date="2019-03" db="EMBL/GenBank/DDBJ databases">
        <title>This is whole genome sequence of Paenibacillus sp MS74 strain.</title>
        <authorList>
            <person name="Trinh H.N."/>
        </authorList>
    </citation>
    <scope>NUCLEOTIDE SEQUENCE [LARGE SCALE GENOMIC DNA]</scope>
    <source>
        <strain evidence="2 3">MS74</strain>
    </source>
</reference>
<feature type="transmembrane region" description="Helical" evidence="1">
    <location>
        <begin position="31"/>
        <end position="53"/>
    </location>
</feature>
<evidence type="ECO:0000256" key="1">
    <source>
        <dbReference type="SAM" id="Phobius"/>
    </source>
</evidence>
<feature type="transmembrane region" description="Helical" evidence="1">
    <location>
        <begin position="110"/>
        <end position="130"/>
    </location>
</feature>
<feature type="transmembrane region" description="Helical" evidence="1">
    <location>
        <begin position="65"/>
        <end position="90"/>
    </location>
</feature>
<keyword evidence="3" id="KW-1185">Reference proteome</keyword>
<dbReference type="EMBL" id="SMRT01000019">
    <property type="protein sequence ID" value="TDF92832.1"/>
    <property type="molecule type" value="Genomic_DNA"/>
</dbReference>
<sequence length="141" mass="16086">MSFYWASGGMLGVSTLGEFIARQAVIRDKSFMMLVWLTGVVKVLGAVLLFGLLKPWKSKLTAKGLYFAAVAGGAFLFLYGLLNWLAVLLASAQVLNMNIDRYSANWRLFFWEPFWMLGGVLYFVSGRRFYARMSWRKRSET</sequence>
<proteinExistence type="predicted"/>
<accession>A0A4R5KD68</accession>